<name>A0A7J7C4X3_TRIWF</name>
<gene>
    <name evidence="3" type="ORF">HS088_TW21G01368</name>
</gene>
<feature type="transmembrane region" description="Helical" evidence="2">
    <location>
        <begin position="137"/>
        <end position="158"/>
    </location>
</feature>
<feature type="region of interest" description="Disordered" evidence="1">
    <location>
        <begin position="1"/>
        <end position="31"/>
    </location>
</feature>
<accession>A0A7J7C4X3</accession>
<dbReference type="Proteomes" id="UP000593562">
    <property type="component" value="Unassembled WGS sequence"/>
</dbReference>
<keyword evidence="4" id="KW-1185">Reference proteome</keyword>
<evidence type="ECO:0000256" key="2">
    <source>
        <dbReference type="SAM" id="Phobius"/>
    </source>
</evidence>
<keyword evidence="2" id="KW-1133">Transmembrane helix</keyword>
<feature type="compositionally biased region" description="Basic and acidic residues" evidence="1">
    <location>
        <begin position="70"/>
        <end position="79"/>
    </location>
</feature>
<sequence>MVLKKKEKEKASKIVRKTHRKSTSRRRKRSHKVLPLLPKPNSFFLSVYTLVYLTLIDFMVKGSKTPGRGDSCRESEHGFFGRRHREGAARSRRDSNRDRTGEGGEQARYWTELAHPPDARPYACNSQWSGSLFLNNLFMHSAYVCAPASVFVCVYFILNWKYCK</sequence>
<feature type="transmembrane region" description="Helical" evidence="2">
    <location>
        <begin position="36"/>
        <end position="56"/>
    </location>
</feature>
<evidence type="ECO:0008006" key="5">
    <source>
        <dbReference type="Google" id="ProtNLM"/>
    </source>
</evidence>
<dbReference type="InParanoid" id="A0A7J7C4X3"/>
<keyword evidence="2" id="KW-0812">Transmembrane</keyword>
<dbReference type="EMBL" id="JAAARO010000021">
    <property type="protein sequence ID" value="KAF5729209.1"/>
    <property type="molecule type" value="Genomic_DNA"/>
</dbReference>
<evidence type="ECO:0000313" key="4">
    <source>
        <dbReference type="Proteomes" id="UP000593562"/>
    </source>
</evidence>
<reference evidence="3 4" key="1">
    <citation type="journal article" date="2020" name="Nat. Commun.">
        <title>Genome of Tripterygium wilfordii and identification of cytochrome P450 involved in triptolide biosynthesis.</title>
        <authorList>
            <person name="Tu L."/>
            <person name="Su P."/>
            <person name="Zhang Z."/>
            <person name="Gao L."/>
            <person name="Wang J."/>
            <person name="Hu T."/>
            <person name="Zhou J."/>
            <person name="Zhang Y."/>
            <person name="Zhao Y."/>
            <person name="Liu Y."/>
            <person name="Song Y."/>
            <person name="Tong Y."/>
            <person name="Lu Y."/>
            <person name="Yang J."/>
            <person name="Xu C."/>
            <person name="Jia M."/>
            <person name="Peters R.J."/>
            <person name="Huang L."/>
            <person name="Gao W."/>
        </authorList>
    </citation>
    <scope>NUCLEOTIDE SEQUENCE [LARGE SCALE GENOMIC DNA]</scope>
    <source>
        <strain evidence="4">cv. XIE 37</strain>
        <tissue evidence="3">Leaf</tissue>
    </source>
</reference>
<organism evidence="3 4">
    <name type="scientific">Tripterygium wilfordii</name>
    <name type="common">Thunder God vine</name>
    <dbReference type="NCBI Taxonomy" id="458696"/>
    <lineage>
        <taxon>Eukaryota</taxon>
        <taxon>Viridiplantae</taxon>
        <taxon>Streptophyta</taxon>
        <taxon>Embryophyta</taxon>
        <taxon>Tracheophyta</taxon>
        <taxon>Spermatophyta</taxon>
        <taxon>Magnoliopsida</taxon>
        <taxon>eudicotyledons</taxon>
        <taxon>Gunneridae</taxon>
        <taxon>Pentapetalae</taxon>
        <taxon>rosids</taxon>
        <taxon>fabids</taxon>
        <taxon>Celastrales</taxon>
        <taxon>Celastraceae</taxon>
        <taxon>Tripterygium</taxon>
    </lineage>
</organism>
<evidence type="ECO:0000256" key="1">
    <source>
        <dbReference type="SAM" id="MobiDB-lite"/>
    </source>
</evidence>
<keyword evidence="2" id="KW-0472">Membrane</keyword>
<evidence type="ECO:0000313" key="3">
    <source>
        <dbReference type="EMBL" id="KAF5729209.1"/>
    </source>
</evidence>
<comment type="caution">
    <text evidence="3">The sequence shown here is derived from an EMBL/GenBank/DDBJ whole genome shotgun (WGS) entry which is preliminary data.</text>
</comment>
<feature type="compositionally biased region" description="Basic and acidic residues" evidence="1">
    <location>
        <begin position="86"/>
        <end position="102"/>
    </location>
</feature>
<proteinExistence type="predicted"/>
<feature type="compositionally biased region" description="Basic residues" evidence="1">
    <location>
        <begin position="13"/>
        <end position="31"/>
    </location>
</feature>
<protein>
    <recommendedName>
        <fullName evidence="5">Transmembrane protein</fullName>
    </recommendedName>
</protein>
<dbReference type="AlphaFoldDB" id="A0A7J7C4X3"/>
<feature type="region of interest" description="Disordered" evidence="1">
    <location>
        <begin position="66"/>
        <end position="107"/>
    </location>
</feature>
<feature type="compositionally biased region" description="Basic and acidic residues" evidence="1">
    <location>
        <begin position="1"/>
        <end position="12"/>
    </location>
</feature>